<dbReference type="PANTHER" id="PTHR24421">
    <property type="entry name" value="NITRATE/NITRITE SENSOR PROTEIN NARX-RELATED"/>
    <property type="match status" value="1"/>
</dbReference>
<evidence type="ECO:0000256" key="5">
    <source>
        <dbReference type="ARBA" id="ARBA00023012"/>
    </source>
</evidence>
<sequence>MKAYLPKLFCILILLIGIKLSVYAQFNFTVQKIDMPKPFSHAFIKNVTRDDQGFIYFTTNQGIWRFDGTDVEPFNLPDANLPQGTLMFSLFSYQNNIFFSYKSDKSLVYCYDRVKLKLYSCRLTNFSSYAINPFTHQMILFSAQGDGFYLDKEHLLKRVYDLKTYKGWNKKIGAEKYLFDKKGRFYIFYRTNVAIVENKMLRLGKGDSVLVNGRYEDRPRYDKKSSYINGGFYTSKYLVALYAKGFVIYDKNTLNKIYDYQDEEKDGNTFVRAFPVRDSIVVVYKGKPGGLQLAPAPGVFKVYTDICPYSELKQVWDDNLTGGYIANTDGHLYLLSPGNALSADTALRNSVVKFFLGKSIRGIYSSNGQFYIGTYPLLYVFNKQGSQQNSFIAYTILPFDNHNLMIGIEGGPGFATMDTQNQLVNMLPYSGKGNLNVTKLYKYNNGFIAGMRSSLFKVNKNADGQWQYTPWVSDVRTGVIRDIAYINNHWWVAGEGGLFRLEGTRFKKILIDVQNDLPIYAMLPVKDGILLATSGKGIIKINTEGKKLQEIKFNNGLAGDFVYSLLKVDNLLFAGTNGGVSVFDMGLNMQALPYPDDDQFADLYTQEFNHSAIFYDAASRQVIMGGLQGLVFLDVDYYKSLRGSKSDRVILSYVKKGSNGGLLPQINLFAGSEDQITVMPNQNLVSLKFAGSFKQKDMLFRIKEISDEWRKSKLSDEISLYSLPPGDYTLQARFASNTDPKYWLIKTIIVRPSFYQTWIFKGMFVIIALLIVYQIWLSRVKKIKREMELRTSIASDLHDEIGSTLTRISLSSELMYVKQKPDEGIIQHISNDSKNAIASISDIIWSVDARNDNKEDLISRMQEHMHNMLEGVGEVKFEMVGLEKTGTLPQIIRQNIYLIFKEAINNIVRHNYKPCVWVSLNNQSSGMVISIKNTIDAKPRSAYGGQGLKNMQMRANRIKASLNITNTEQYFLVTIKTRRW</sequence>
<keyword evidence="8" id="KW-1185">Reference proteome</keyword>
<evidence type="ECO:0000256" key="6">
    <source>
        <dbReference type="SAM" id="Phobius"/>
    </source>
</evidence>
<dbReference type="AlphaFoldDB" id="A0A495J066"/>
<dbReference type="InterPro" id="IPR036890">
    <property type="entry name" value="HATPase_C_sf"/>
</dbReference>
<dbReference type="GO" id="GO:0000160">
    <property type="term" value="P:phosphorelay signal transduction system"/>
    <property type="evidence" value="ECO:0007669"/>
    <property type="project" value="UniProtKB-KW"/>
</dbReference>
<accession>A0A495J066</accession>
<dbReference type="SUPFAM" id="SSF50998">
    <property type="entry name" value="Quinoprotein alcohol dehydrogenase-like"/>
    <property type="match status" value="1"/>
</dbReference>
<dbReference type="Gene3D" id="2.60.40.10">
    <property type="entry name" value="Immunoglobulins"/>
    <property type="match status" value="1"/>
</dbReference>
<name>A0A495J066_9SPHI</name>
<comment type="caution">
    <text evidence="7">The sequence shown here is derived from an EMBL/GenBank/DDBJ whole genome shotgun (WGS) entry which is preliminary data.</text>
</comment>
<proteinExistence type="predicted"/>
<gene>
    <name evidence="7" type="ORF">BDD43_2333</name>
</gene>
<dbReference type="EC" id="2.7.13.3" evidence="2"/>
<dbReference type="RefSeq" id="WP_121197788.1">
    <property type="nucleotide sequence ID" value="NZ_RBKU01000001.1"/>
</dbReference>
<dbReference type="OrthoDB" id="9806995at2"/>
<dbReference type="EMBL" id="RBKU01000001">
    <property type="protein sequence ID" value="RKR82163.1"/>
    <property type="molecule type" value="Genomic_DNA"/>
</dbReference>
<dbReference type="Proteomes" id="UP000268007">
    <property type="component" value="Unassembled WGS sequence"/>
</dbReference>
<dbReference type="Gene3D" id="2.130.10.10">
    <property type="entry name" value="YVTN repeat-like/Quinoprotein amine dehydrogenase"/>
    <property type="match status" value="2"/>
</dbReference>
<keyword evidence="3" id="KW-0808">Transferase</keyword>
<dbReference type="InterPro" id="IPR050482">
    <property type="entry name" value="Sensor_HK_TwoCompSys"/>
</dbReference>
<protein>
    <recommendedName>
        <fullName evidence="2">histidine kinase</fullName>
        <ecNumber evidence="2">2.7.13.3</ecNumber>
    </recommendedName>
</protein>
<comment type="catalytic activity">
    <reaction evidence="1">
        <text>ATP + protein L-histidine = ADP + protein N-phospho-L-histidine.</text>
        <dbReference type="EC" id="2.7.13.3"/>
    </reaction>
</comment>
<dbReference type="GO" id="GO:0004673">
    <property type="term" value="F:protein histidine kinase activity"/>
    <property type="evidence" value="ECO:0007669"/>
    <property type="project" value="UniProtKB-EC"/>
</dbReference>
<dbReference type="InterPro" id="IPR015943">
    <property type="entry name" value="WD40/YVTN_repeat-like_dom_sf"/>
</dbReference>
<dbReference type="PANTHER" id="PTHR24421:SF10">
    <property type="entry name" value="NITRATE_NITRITE SENSOR PROTEIN NARQ"/>
    <property type="match status" value="1"/>
</dbReference>
<evidence type="ECO:0000256" key="4">
    <source>
        <dbReference type="ARBA" id="ARBA00022777"/>
    </source>
</evidence>
<evidence type="ECO:0000256" key="1">
    <source>
        <dbReference type="ARBA" id="ARBA00000085"/>
    </source>
</evidence>
<evidence type="ECO:0000256" key="3">
    <source>
        <dbReference type="ARBA" id="ARBA00022679"/>
    </source>
</evidence>
<keyword evidence="6" id="KW-0812">Transmembrane</keyword>
<dbReference type="InterPro" id="IPR011047">
    <property type="entry name" value="Quinoprotein_ADH-like_sf"/>
</dbReference>
<keyword evidence="6" id="KW-0472">Membrane</keyword>
<dbReference type="InterPro" id="IPR013783">
    <property type="entry name" value="Ig-like_fold"/>
</dbReference>
<organism evidence="7 8">
    <name type="scientific">Mucilaginibacter gracilis</name>
    <dbReference type="NCBI Taxonomy" id="423350"/>
    <lineage>
        <taxon>Bacteria</taxon>
        <taxon>Pseudomonadati</taxon>
        <taxon>Bacteroidota</taxon>
        <taxon>Sphingobacteriia</taxon>
        <taxon>Sphingobacteriales</taxon>
        <taxon>Sphingobacteriaceae</taxon>
        <taxon>Mucilaginibacter</taxon>
    </lineage>
</organism>
<feature type="transmembrane region" description="Helical" evidence="6">
    <location>
        <begin position="758"/>
        <end position="777"/>
    </location>
</feature>
<evidence type="ECO:0000313" key="8">
    <source>
        <dbReference type="Proteomes" id="UP000268007"/>
    </source>
</evidence>
<keyword evidence="6" id="KW-1133">Transmembrane helix</keyword>
<dbReference type="Gene3D" id="3.30.565.10">
    <property type="entry name" value="Histidine kinase-like ATPase, C-terminal domain"/>
    <property type="match status" value="1"/>
</dbReference>
<reference evidence="7 8" key="1">
    <citation type="submission" date="2018-10" db="EMBL/GenBank/DDBJ databases">
        <title>Genomic Encyclopedia of Archaeal and Bacterial Type Strains, Phase II (KMG-II): from individual species to whole genera.</title>
        <authorList>
            <person name="Goeker M."/>
        </authorList>
    </citation>
    <scope>NUCLEOTIDE SEQUENCE [LARGE SCALE GENOMIC DNA]</scope>
    <source>
        <strain evidence="7 8">DSM 18602</strain>
    </source>
</reference>
<evidence type="ECO:0000313" key="7">
    <source>
        <dbReference type="EMBL" id="RKR82163.1"/>
    </source>
</evidence>
<keyword evidence="4" id="KW-0418">Kinase</keyword>
<keyword evidence="5" id="KW-0902">Two-component regulatory system</keyword>
<evidence type="ECO:0000256" key="2">
    <source>
        <dbReference type="ARBA" id="ARBA00012438"/>
    </source>
</evidence>